<accession>A0A811V728</accession>
<organism evidence="1 2">
    <name type="scientific">Ceratitis capitata</name>
    <name type="common">Mediterranean fruit fly</name>
    <name type="synonym">Tephritis capitata</name>
    <dbReference type="NCBI Taxonomy" id="7213"/>
    <lineage>
        <taxon>Eukaryota</taxon>
        <taxon>Metazoa</taxon>
        <taxon>Ecdysozoa</taxon>
        <taxon>Arthropoda</taxon>
        <taxon>Hexapoda</taxon>
        <taxon>Insecta</taxon>
        <taxon>Pterygota</taxon>
        <taxon>Neoptera</taxon>
        <taxon>Endopterygota</taxon>
        <taxon>Diptera</taxon>
        <taxon>Brachycera</taxon>
        <taxon>Muscomorpha</taxon>
        <taxon>Tephritoidea</taxon>
        <taxon>Tephritidae</taxon>
        <taxon>Ceratitis</taxon>
        <taxon>Ceratitis</taxon>
    </lineage>
</organism>
<dbReference type="EMBL" id="CAJHJT010000034">
    <property type="protein sequence ID" value="CAD7005373.1"/>
    <property type="molecule type" value="Genomic_DNA"/>
</dbReference>
<dbReference type="AlphaFoldDB" id="A0A811V728"/>
<proteinExistence type="predicted"/>
<evidence type="ECO:0000313" key="2">
    <source>
        <dbReference type="Proteomes" id="UP000606786"/>
    </source>
</evidence>
<name>A0A811V728_CERCA</name>
<gene>
    <name evidence="1" type="ORF">CCAP1982_LOCUS13733</name>
</gene>
<dbReference type="Proteomes" id="UP000606786">
    <property type="component" value="Unassembled WGS sequence"/>
</dbReference>
<evidence type="ECO:0000313" key="1">
    <source>
        <dbReference type="EMBL" id="CAD7005373.1"/>
    </source>
</evidence>
<sequence length="69" mass="7895">MISTSTELKSPSRWNIFGLDTHLDVYEVSNGRSRTQAKKERNSLRQFMNLLVSLVVERESERGARLGKA</sequence>
<reference evidence="1" key="1">
    <citation type="submission" date="2020-11" db="EMBL/GenBank/DDBJ databases">
        <authorList>
            <person name="Whitehead M."/>
        </authorList>
    </citation>
    <scope>NUCLEOTIDE SEQUENCE</scope>
    <source>
        <strain evidence="1">EGII</strain>
    </source>
</reference>
<feature type="non-terminal residue" evidence="1">
    <location>
        <position position="69"/>
    </location>
</feature>
<protein>
    <submittedName>
        <fullName evidence="1">(Mediterranean fruit fly) hypothetical protein</fullName>
    </submittedName>
</protein>
<keyword evidence="2" id="KW-1185">Reference proteome</keyword>
<comment type="caution">
    <text evidence="1">The sequence shown here is derived from an EMBL/GenBank/DDBJ whole genome shotgun (WGS) entry which is preliminary data.</text>
</comment>